<dbReference type="Proteomes" id="UP001163321">
    <property type="component" value="Chromosome 7"/>
</dbReference>
<accession>A0ACC0VV04</accession>
<sequence length="179" mass="19799">MLRLCLNSFRRASRARFEYFRKCLGVSSFEFCSWLLETEAKLPVVLKTLSKVDVISAKATIIESPLKDSSLFIFFKLLSISWTFSRKYNNSSLCLRILFLMGFFTCTGSPFASAAAFSIAALAAAKSFAVLIRDSSFALLIVFALTARCPTEVIVLAVFATPSTRTFGSILRSVNSPID</sequence>
<evidence type="ECO:0000313" key="1">
    <source>
        <dbReference type="EMBL" id="KAI9909658.1"/>
    </source>
</evidence>
<organism evidence="1 2">
    <name type="scientific">Peronosclerospora sorghi</name>
    <dbReference type="NCBI Taxonomy" id="230839"/>
    <lineage>
        <taxon>Eukaryota</taxon>
        <taxon>Sar</taxon>
        <taxon>Stramenopiles</taxon>
        <taxon>Oomycota</taxon>
        <taxon>Peronosporomycetes</taxon>
        <taxon>Peronosporales</taxon>
        <taxon>Peronosporaceae</taxon>
        <taxon>Peronosclerospora</taxon>
    </lineage>
</organism>
<name>A0ACC0VV04_9STRA</name>
<comment type="caution">
    <text evidence="1">The sequence shown here is derived from an EMBL/GenBank/DDBJ whole genome shotgun (WGS) entry which is preliminary data.</text>
</comment>
<protein>
    <submittedName>
        <fullName evidence="1">Uncharacterized protein</fullName>
    </submittedName>
</protein>
<keyword evidence="2" id="KW-1185">Reference proteome</keyword>
<dbReference type="EMBL" id="CM047586">
    <property type="protein sequence ID" value="KAI9909658.1"/>
    <property type="molecule type" value="Genomic_DNA"/>
</dbReference>
<gene>
    <name evidence="1" type="ORF">PsorP6_015326</name>
</gene>
<reference evidence="1 2" key="1">
    <citation type="journal article" date="2022" name="bioRxiv">
        <title>The genome of the oomycete Peronosclerospora sorghi, a cosmopolitan pathogen of maize and sorghum, is inflated with dispersed pseudogenes.</title>
        <authorList>
            <person name="Fletcher K."/>
            <person name="Martin F."/>
            <person name="Isakeit T."/>
            <person name="Cavanaugh K."/>
            <person name="Magill C."/>
            <person name="Michelmore R."/>
        </authorList>
    </citation>
    <scope>NUCLEOTIDE SEQUENCE [LARGE SCALE GENOMIC DNA]</scope>
    <source>
        <strain evidence="1">P6</strain>
    </source>
</reference>
<proteinExistence type="predicted"/>
<evidence type="ECO:0000313" key="2">
    <source>
        <dbReference type="Proteomes" id="UP001163321"/>
    </source>
</evidence>